<dbReference type="EMBL" id="SDRB02005398">
    <property type="protein sequence ID" value="THG14342.1"/>
    <property type="molecule type" value="Genomic_DNA"/>
</dbReference>
<name>A0A4S4EEJ1_CAMSN</name>
<evidence type="ECO:0000256" key="1">
    <source>
        <dbReference type="SAM" id="MobiDB-lite"/>
    </source>
</evidence>
<evidence type="ECO:0000313" key="3">
    <source>
        <dbReference type="Proteomes" id="UP000306102"/>
    </source>
</evidence>
<feature type="region of interest" description="Disordered" evidence="1">
    <location>
        <begin position="110"/>
        <end position="159"/>
    </location>
</feature>
<comment type="caution">
    <text evidence="2">The sequence shown here is derived from an EMBL/GenBank/DDBJ whole genome shotgun (WGS) entry which is preliminary data.</text>
</comment>
<protein>
    <submittedName>
        <fullName evidence="2">Uncharacterized protein</fullName>
    </submittedName>
</protein>
<feature type="compositionally biased region" description="Polar residues" evidence="1">
    <location>
        <begin position="133"/>
        <end position="159"/>
    </location>
</feature>
<dbReference type="AlphaFoldDB" id="A0A4S4EEJ1"/>
<sequence>MTTRRASFPGIRHSICRIGIMTRQKCIFVERWLGESVVKSDWKKDEKMAGEGNYTSGIQISEDYSSSSPQPSSICSYCRNRGLPANHSLVQCQVRECLTCHKTAPGHLQSNCPRAPSTVSSKTQSSRSRYPSNSGQFSRSATVASEGSSPHNSIDSTAPSFFMDGVESIIN</sequence>
<keyword evidence="3" id="KW-1185">Reference proteome</keyword>
<organism evidence="2 3">
    <name type="scientific">Camellia sinensis var. sinensis</name>
    <name type="common">China tea</name>
    <dbReference type="NCBI Taxonomy" id="542762"/>
    <lineage>
        <taxon>Eukaryota</taxon>
        <taxon>Viridiplantae</taxon>
        <taxon>Streptophyta</taxon>
        <taxon>Embryophyta</taxon>
        <taxon>Tracheophyta</taxon>
        <taxon>Spermatophyta</taxon>
        <taxon>Magnoliopsida</taxon>
        <taxon>eudicotyledons</taxon>
        <taxon>Gunneridae</taxon>
        <taxon>Pentapetalae</taxon>
        <taxon>asterids</taxon>
        <taxon>Ericales</taxon>
        <taxon>Theaceae</taxon>
        <taxon>Camellia</taxon>
    </lineage>
</organism>
<evidence type="ECO:0000313" key="2">
    <source>
        <dbReference type="EMBL" id="THG14342.1"/>
    </source>
</evidence>
<dbReference type="Proteomes" id="UP000306102">
    <property type="component" value="Unassembled WGS sequence"/>
</dbReference>
<reference evidence="2 3" key="1">
    <citation type="journal article" date="2018" name="Proc. Natl. Acad. Sci. U.S.A.">
        <title>Draft genome sequence of Camellia sinensis var. sinensis provides insights into the evolution of the tea genome and tea quality.</title>
        <authorList>
            <person name="Wei C."/>
            <person name="Yang H."/>
            <person name="Wang S."/>
            <person name="Zhao J."/>
            <person name="Liu C."/>
            <person name="Gao L."/>
            <person name="Xia E."/>
            <person name="Lu Y."/>
            <person name="Tai Y."/>
            <person name="She G."/>
            <person name="Sun J."/>
            <person name="Cao H."/>
            <person name="Tong W."/>
            <person name="Gao Q."/>
            <person name="Li Y."/>
            <person name="Deng W."/>
            <person name="Jiang X."/>
            <person name="Wang W."/>
            <person name="Chen Q."/>
            <person name="Zhang S."/>
            <person name="Li H."/>
            <person name="Wu J."/>
            <person name="Wang P."/>
            <person name="Li P."/>
            <person name="Shi C."/>
            <person name="Zheng F."/>
            <person name="Jian J."/>
            <person name="Huang B."/>
            <person name="Shan D."/>
            <person name="Shi M."/>
            <person name="Fang C."/>
            <person name="Yue Y."/>
            <person name="Li F."/>
            <person name="Li D."/>
            <person name="Wei S."/>
            <person name="Han B."/>
            <person name="Jiang C."/>
            <person name="Yin Y."/>
            <person name="Xia T."/>
            <person name="Zhang Z."/>
            <person name="Bennetzen J.L."/>
            <person name="Zhao S."/>
            <person name="Wan X."/>
        </authorList>
    </citation>
    <scope>NUCLEOTIDE SEQUENCE [LARGE SCALE GENOMIC DNA]</scope>
    <source>
        <strain evidence="3">cv. Shuchazao</strain>
        <tissue evidence="2">Leaf</tissue>
    </source>
</reference>
<feature type="compositionally biased region" description="Low complexity" evidence="1">
    <location>
        <begin position="116"/>
        <end position="132"/>
    </location>
</feature>
<accession>A0A4S4EEJ1</accession>
<gene>
    <name evidence="2" type="ORF">TEA_021896</name>
</gene>
<proteinExistence type="predicted"/>